<evidence type="ECO:0000256" key="2">
    <source>
        <dbReference type="PROSITE-ProRule" id="PRU00087"/>
    </source>
</evidence>
<dbReference type="SUPFAM" id="SSF81296">
    <property type="entry name" value="E set domains"/>
    <property type="match status" value="2"/>
</dbReference>
<dbReference type="Gene3D" id="2.60.40.10">
    <property type="entry name" value="Immunoglobulins"/>
    <property type="match status" value="3"/>
</dbReference>
<keyword evidence="4" id="KW-0812">Transmembrane</keyword>
<keyword evidence="7" id="KW-1185">Reference proteome</keyword>
<evidence type="ECO:0000256" key="3">
    <source>
        <dbReference type="SAM" id="MobiDB-lite"/>
    </source>
</evidence>
<feature type="non-terminal residue" evidence="6">
    <location>
        <position position="1181"/>
    </location>
</feature>
<gene>
    <name evidence="6" type="ORF">IFM89_017465</name>
</gene>
<dbReference type="InterPro" id="IPR014756">
    <property type="entry name" value="Ig_E-set"/>
</dbReference>
<dbReference type="Gene3D" id="2.60.40.2810">
    <property type="match status" value="1"/>
</dbReference>
<keyword evidence="4" id="KW-0472">Membrane</keyword>
<feature type="compositionally biased region" description="Basic and acidic residues" evidence="3">
    <location>
        <begin position="1089"/>
        <end position="1102"/>
    </location>
</feature>
<feature type="region of interest" description="Disordered" evidence="3">
    <location>
        <begin position="1089"/>
        <end position="1113"/>
    </location>
</feature>
<dbReference type="GO" id="GO:0030036">
    <property type="term" value="P:actin cytoskeleton organization"/>
    <property type="evidence" value="ECO:0007669"/>
    <property type="project" value="InterPro"/>
</dbReference>
<dbReference type="InterPro" id="IPR017868">
    <property type="entry name" value="Filamin/ABP280_repeat-like"/>
</dbReference>
<reference evidence="6 7" key="1">
    <citation type="submission" date="2020-10" db="EMBL/GenBank/DDBJ databases">
        <title>The Coptis chinensis genome and diversification of protoberbering-type alkaloids.</title>
        <authorList>
            <person name="Wang B."/>
            <person name="Shu S."/>
            <person name="Song C."/>
            <person name="Liu Y."/>
        </authorList>
    </citation>
    <scope>NUCLEOTIDE SEQUENCE [LARGE SCALE GENOMIC DNA]</scope>
    <source>
        <strain evidence="6">HL-2020</strain>
        <tissue evidence="6">Leaf</tissue>
    </source>
</reference>
<dbReference type="Pfam" id="PF17963">
    <property type="entry name" value="Big_9"/>
    <property type="match status" value="1"/>
</dbReference>
<dbReference type="GO" id="GO:0051015">
    <property type="term" value="F:actin filament binding"/>
    <property type="evidence" value="ECO:0007669"/>
    <property type="project" value="InterPro"/>
</dbReference>
<proteinExistence type="predicted"/>
<keyword evidence="1" id="KW-0677">Repeat</keyword>
<dbReference type="InterPro" id="IPR044801">
    <property type="entry name" value="Filamin"/>
</dbReference>
<dbReference type="OrthoDB" id="5334309at2759"/>
<dbReference type="Proteomes" id="UP000631114">
    <property type="component" value="Unassembled WGS sequence"/>
</dbReference>
<organism evidence="6 7">
    <name type="scientific">Coptis chinensis</name>
    <dbReference type="NCBI Taxonomy" id="261450"/>
    <lineage>
        <taxon>Eukaryota</taxon>
        <taxon>Viridiplantae</taxon>
        <taxon>Streptophyta</taxon>
        <taxon>Embryophyta</taxon>
        <taxon>Tracheophyta</taxon>
        <taxon>Spermatophyta</taxon>
        <taxon>Magnoliopsida</taxon>
        <taxon>Ranunculales</taxon>
        <taxon>Ranunculaceae</taxon>
        <taxon>Coptidoideae</taxon>
        <taxon>Coptis</taxon>
    </lineage>
</organism>
<dbReference type="InterPro" id="IPR056434">
    <property type="entry name" value="Ig_GEX2_N"/>
</dbReference>
<feature type="transmembrane region" description="Helical" evidence="4">
    <location>
        <begin position="1058"/>
        <end position="1079"/>
    </location>
</feature>
<feature type="region of interest" description="Disordered" evidence="3">
    <location>
        <begin position="1140"/>
        <end position="1161"/>
    </location>
</feature>
<feature type="domain" description="GEX2 N-terminal Ig-like" evidence="5">
    <location>
        <begin position="80"/>
        <end position="181"/>
    </location>
</feature>
<evidence type="ECO:0000313" key="7">
    <source>
        <dbReference type="Proteomes" id="UP000631114"/>
    </source>
</evidence>
<feature type="domain" description="GEX2 N-terminal Ig-like" evidence="5">
    <location>
        <begin position="191"/>
        <end position="294"/>
    </location>
</feature>
<dbReference type="GO" id="GO:0048235">
    <property type="term" value="P:pollen sperm cell differentiation"/>
    <property type="evidence" value="ECO:0007669"/>
    <property type="project" value="TreeGrafter"/>
</dbReference>
<dbReference type="Pfam" id="PF23616">
    <property type="entry name" value="Ig_GEX2_N"/>
    <property type="match status" value="2"/>
</dbReference>
<sequence length="1181" mass="131109">NTISSTSTVNNRSKYVPILHVSTHEPLPPKITKSNQTIQFQVPTPHFHPTSETKMHFFFAVLSAILTSSVSSQPHNNLPLFAFSWLNDANTIVAGTPATIKIKLVGNFDNQTNLHEHPINLIVRVNEKIGNSSYITGLCSNTEGDPVKWDITFLPILVGTFNVLIIDNEYNIHDSSLQFHVTPGKMYPSFSVAWWRGLVNEFDAGEKVTVLILPRDAFGNNVTSRSEKAGTYEFGVSALNETGSVLSVVNLTHLGWTGNDYVGIEFIATTCGNLSLKIEGGNQTLNGSPLPFKVKTGPLDITKCLAKWKYESNVLQVSSKLEMFIHQLDQYGNIVPGMYPFDVRVVEKLTNLSIPIADLYYKEVAPGIQIFKFRILKLGDFWLTFLNKERTQTISDMSYHFTVFVGYCDGAESVINGSGLFSSTVGQMSKFSVFLEDRHGFPSFVPVQTLRAQIMRTVDSYNVLPRISPIRIVEGRDIAGEPMYGASSPIGSAPAPSVGPNNILEGSSKVLASDFDVTYTPEKSGTYEIRVFCGNIPINDVILMEVQPGGVDVTLSKVVQFATQVPKLEESEIVVQLVDPFSNPILFQQEKLILHFSSSSGFLLWVFDVENGLYIGRYTASEVGVYELYVAFDGKQLLPCPFWVHVYGSEYFPKTSNDTITVWEDESVSFDVIGNDHYANGSARIVETSMPSHGSLLQYGRLFRYTPFKGFFGNDTFSYIISDINNNSASGTVFIDVLITAPQFVSLPVQLQATEDDLSPKFGGFAGIEIYYSDPQENISINLSAKNGTVFLSPMLMQFWQPTWRELSLDRGNGEEKSLILIGCVEVINLVLQSIQYLGNGNFSGEDEMKVSTSNKNGVRDTDIPISVEPINDPPFVNVSEYIILGKADKDGSRIFDRQKSRSEFFIGDPDFSSYQGNKSYFMISLSMEVSDGTLVTSLLDYQINTTEVKLENSYQWQPLQTYVTLSRHFLVKAKGIRFPGTIKDCNEAMEQLLYQGGERGAVLTLIVNDMGNHGCYPDCSESMTAPLQMEATVNLVRRSPMNPLLARTLGSAVVIEFILISLLGALVLFFICKCAFVLGNERRSFTRDSKISKVEKSKDPSSSDQPLSEDVTHFSGCCSSPFLLRSQLSIFRQRSCRQPVNRGPGNDESQSSQSSSDHQNIIARPNFMSLSIEKTQSENV</sequence>
<name>A0A835HTG1_9MAGN</name>
<dbReference type="PANTHER" id="PTHR38537:SF8">
    <property type="entry name" value="FILAMIN-A"/>
    <property type="match status" value="1"/>
</dbReference>
<evidence type="ECO:0000256" key="1">
    <source>
        <dbReference type="ARBA" id="ARBA00022737"/>
    </source>
</evidence>
<evidence type="ECO:0000256" key="4">
    <source>
        <dbReference type="SAM" id="Phobius"/>
    </source>
</evidence>
<keyword evidence="4" id="KW-1133">Transmembrane helix</keyword>
<feature type="repeat" description="Filamin" evidence="2">
    <location>
        <begin position="536"/>
        <end position="646"/>
    </location>
</feature>
<evidence type="ECO:0000259" key="5">
    <source>
        <dbReference type="Pfam" id="PF23616"/>
    </source>
</evidence>
<dbReference type="InterPro" id="IPR013783">
    <property type="entry name" value="Ig-like_fold"/>
</dbReference>
<dbReference type="PANTHER" id="PTHR38537">
    <property type="entry name" value="JITTERBUG, ISOFORM N"/>
    <property type="match status" value="1"/>
</dbReference>
<accession>A0A835HTG1</accession>
<dbReference type="EMBL" id="JADFTS010000005">
    <property type="protein sequence ID" value="KAF9605446.1"/>
    <property type="molecule type" value="Genomic_DNA"/>
</dbReference>
<dbReference type="PROSITE" id="PS50194">
    <property type="entry name" value="FILAMIN_REPEAT"/>
    <property type="match status" value="1"/>
</dbReference>
<dbReference type="AlphaFoldDB" id="A0A835HTG1"/>
<evidence type="ECO:0000313" key="6">
    <source>
        <dbReference type="EMBL" id="KAF9605446.1"/>
    </source>
</evidence>
<protein>
    <recommendedName>
        <fullName evidence="5">GEX2 N-terminal Ig-like domain-containing protein</fullName>
    </recommendedName>
</protein>
<comment type="caution">
    <text evidence="6">The sequence shown here is derived from an EMBL/GenBank/DDBJ whole genome shotgun (WGS) entry which is preliminary data.</text>
</comment>